<dbReference type="Proteomes" id="UP000734854">
    <property type="component" value="Unassembled WGS sequence"/>
</dbReference>
<feature type="compositionally biased region" description="Low complexity" evidence="1">
    <location>
        <begin position="28"/>
        <end position="50"/>
    </location>
</feature>
<dbReference type="AlphaFoldDB" id="A0A8J5FSV6"/>
<protein>
    <submittedName>
        <fullName evidence="2">Uncharacterized protein</fullName>
    </submittedName>
</protein>
<gene>
    <name evidence="2" type="ORF">ZIOFF_053517</name>
</gene>
<evidence type="ECO:0000313" key="2">
    <source>
        <dbReference type="EMBL" id="KAG6484991.1"/>
    </source>
</evidence>
<reference evidence="2 3" key="1">
    <citation type="submission" date="2020-08" db="EMBL/GenBank/DDBJ databases">
        <title>Plant Genome Project.</title>
        <authorList>
            <person name="Zhang R.-G."/>
        </authorList>
    </citation>
    <scope>NUCLEOTIDE SEQUENCE [LARGE SCALE GENOMIC DNA]</scope>
    <source>
        <tissue evidence="2">Rhizome</tissue>
    </source>
</reference>
<accession>A0A8J5FSV6</accession>
<proteinExistence type="predicted"/>
<feature type="region of interest" description="Disordered" evidence="1">
    <location>
        <begin position="151"/>
        <end position="177"/>
    </location>
</feature>
<comment type="caution">
    <text evidence="2">The sequence shown here is derived from an EMBL/GenBank/DDBJ whole genome shotgun (WGS) entry which is preliminary data.</text>
</comment>
<evidence type="ECO:0000313" key="3">
    <source>
        <dbReference type="Proteomes" id="UP000734854"/>
    </source>
</evidence>
<feature type="region of interest" description="Disordered" evidence="1">
    <location>
        <begin position="28"/>
        <end position="70"/>
    </location>
</feature>
<sequence>MTSCLCSGTGGGGRSCGFDIVKSTSSSWSHSLESSSSSSPSSALSESSNSPTLAISIKRERTPRKRPNQTYNEATAILSATYPVVFSAGKTARPSVSIPTNPFHPFSEPPDLLPPLPILNDAAFLIPNPNPPSPAAATHFHLKSKTYATVSKDSAESPASEVSWEPKSPAHPIEEDFDPESILEAEVKQGIDSIIGTLAFSTPIKIP</sequence>
<keyword evidence="3" id="KW-1185">Reference proteome</keyword>
<dbReference type="EMBL" id="JACMSC010000015">
    <property type="protein sequence ID" value="KAG6484991.1"/>
    <property type="molecule type" value="Genomic_DNA"/>
</dbReference>
<organism evidence="2 3">
    <name type="scientific">Zingiber officinale</name>
    <name type="common">Ginger</name>
    <name type="synonym">Amomum zingiber</name>
    <dbReference type="NCBI Taxonomy" id="94328"/>
    <lineage>
        <taxon>Eukaryota</taxon>
        <taxon>Viridiplantae</taxon>
        <taxon>Streptophyta</taxon>
        <taxon>Embryophyta</taxon>
        <taxon>Tracheophyta</taxon>
        <taxon>Spermatophyta</taxon>
        <taxon>Magnoliopsida</taxon>
        <taxon>Liliopsida</taxon>
        <taxon>Zingiberales</taxon>
        <taxon>Zingiberaceae</taxon>
        <taxon>Zingiber</taxon>
    </lineage>
</organism>
<evidence type="ECO:0000256" key="1">
    <source>
        <dbReference type="SAM" id="MobiDB-lite"/>
    </source>
</evidence>
<name>A0A8J5FSV6_ZINOF</name>